<keyword evidence="2" id="KW-0560">Oxidoreductase</keyword>
<evidence type="ECO:0000313" key="8">
    <source>
        <dbReference type="EMBL" id="GFM33619.1"/>
    </source>
</evidence>
<comment type="similarity">
    <text evidence="1 6">Belongs to the glyceraldehyde-3-phosphate dehydrogenase family.</text>
</comment>
<dbReference type="SMART" id="SM00846">
    <property type="entry name" value="Gp_dh_N"/>
    <property type="match status" value="1"/>
</dbReference>
<dbReference type="InterPro" id="IPR020831">
    <property type="entry name" value="GlycerAld/Erythrose_P_DH"/>
</dbReference>
<dbReference type="PRINTS" id="PR00078">
    <property type="entry name" value="G3PDHDRGNASE"/>
</dbReference>
<dbReference type="PROSITE" id="PS00071">
    <property type="entry name" value="GAPDH"/>
    <property type="match status" value="1"/>
</dbReference>
<dbReference type="RefSeq" id="WP_174405262.1">
    <property type="nucleotide sequence ID" value="NZ_BLVO01000013.1"/>
</dbReference>
<dbReference type="CDD" id="cd18126">
    <property type="entry name" value="GAPDH_I_C"/>
    <property type="match status" value="1"/>
</dbReference>
<evidence type="ECO:0000256" key="2">
    <source>
        <dbReference type="ARBA" id="ARBA00023002"/>
    </source>
</evidence>
<keyword evidence="9" id="KW-1185">Reference proteome</keyword>
<feature type="site" description="Activates thiol group during catalysis" evidence="5">
    <location>
        <position position="188"/>
    </location>
</feature>
<comment type="caution">
    <text evidence="8">The sequence shown here is derived from an EMBL/GenBank/DDBJ whole genome shotgun (WGS) entry which is preliminary data.</text>
</comment>
<organism evidence="8 9">
    <name type="scientific">Desulfovibrio subterraneus</name>
    <dbReference type="NCBI Taxonomy" id="2718620"/>
    <lineage>
        <taxon>Bacteria</taxon>
        <taxon>Pseudomonadati</taxon>
        <taxon>Thermodesulfobacteriota</taxon>
        <taxon>Desulfovibrionia</taxon>
        <taxon>Desulfovibrionales</taxon>
        <taxon>Desulfovibrionaceae</taxon>
        <taxon>Desulfovibrio</taxon>
    </lineage>
</organism>
<evidence type="ECO:0000256" key="5">
    <source>
        <dbReference type="PIRSR" id="PIRSR000149-4"/>
    </source>
</evidence>
<dbReference type="Gene3D" id="3.40.50.720">
    <property type="entry name" value="NAD(P)-binding Rossmann-like Domain"/>
    <property type="match status" value="1"/>
</dbReference>
<dbReference type="Gene3D" id="3.30.360.10">
    <property type="entry name" value="Dihydrodipicolinate Reductase, domain 2"/>
    <property type="match status" value="1"/>
</dbReference>
<feature type="active site" description="Nucleophile" evidence="3">
    <location>
        <position position="161"/>
    </location>
</feature>
<dbReference type="InterPro" id="IPR020829">
    <property type="entry name" value="GlycerAld_3-P_DH_cat"/>
</dbReference>
<dbReference type="PIRSF" id="PIRSF000149">
    <property type="entry name" value="GAP_DH"/>
    <property type="match status" value="1"/>
</dbReference>
<name>A0A7J0BJ28_9BACT</name>
<accession>A0A7J0BJ28</accession>
<evidence type="ECO:0000313" key="9">
    <source>
        <dbReference type="Proteomes" id="UP000503840"/>
    </source>
</evidence>
<evidence type="ECO:0000259" key="7">
    <source>
        <dbReference type="SMART" id="SM00846"/>
    </source>
</evidence>
<evidence type="ECO:0000256" key="6">
    <source>
        <dbReference type="RuleBase" id="RU000397"/>
    </source>
</evidence>
<dbReference type="PANTHER" id="PTHR43148">
    <property type="entry name" value="GLYCERALDEHYDE-3-PHOSPHATE DEHYDROGENASE 2"/>
    <property type="match status" value="1"/>
</dbReference>
<dbReference type="Pfam" id="PF02800">
    <property type="entry name" value="Gp_dh_C"/>
    <property type="match status" value="1"/>
</dbReference>
<dbReference type="InterPro" id="IPR020828">
    <property type="entry name" value="GlycerAld_3-P_DH_NAD(P)-bd"/>
</dbReference>
<dbReference type="Pfam" id="PF00044">
    <property type="entry name" value="Gp_dh_N"/>
    <property type="match status" value="1"/>
</dbReference>
<evidence type="ECO:0000256" key="1">
    <source>
        <dbReference type="ARBA" id="ARBA00007406"/>
    </source>
</evidence>
<dbReference type="CDD" id="cd05214">
    <property type="entry name" value="GAPDH_I_N"/>
    <property type="match status" value="1"/>
</dbReference>
<feature type="binding site" evidence="4">
    <location>
        <position position="48"/>
    </location>
    <ligand>
        <name>NAD(+)</name>
        <dbReference type="ChEBI" id="CHEBI:57540"/>
    </ligand>
</feature>
<dbReference type="InterPro" id="IPR020830">
    <property type="entry name" value="GlycerAld_3-P_DH_AS"/>
</dbReference>
<sequence>MPTSIGINGFGRIGRYMARLLGEQPAAGNGGDESLRSDESLRLAVVNDIMSLEEARHLLRYDSIHRRFDGVMPHDEGFLLAGKPVRYTTVQPAGWNWDGVDILVESAGPFADRASNERHLAAGARRVVVACPAPEADVTIIPGVNDNELLPEHRIISCASCTTNCLALPAQHILREFGIRSGHMTTIHPYTLRQRLLDGSHSDLRRARACGMNMLPTPVGAACTVAKVLPGLEGKLHGLAFRVPTASVSLIDLVCELERPATVAQVNDLLRSHADEHMGYSEEPLVSADYTGCTYGSVVDGALTSVMDGSMLRIVVWYDNEASFTNQLLRLVRSVRRVAGL</sequence>
<dbReference type="AlphaFoldDB" id="A0A7J0BJ28"/>
<gene>
    <name evidence="8" type="primary">gap-2_2</name>
    <name evidence="8" type="ORF">DSM101010T_19840</name>
</gene>
<dbReference type="SUPFAM" id="SSF51735">
    <property type="entry name" value="NAD(P)-binding Rossmann-fold domains"/>
    <property type="match status" value="1"/>
</dbReference>
<dbReference type="InterPro" id="IPR036291">
    <property type="entry name" value="NAD(P)-bd_dom_sf"/>
</dbReference>
<dbReference type="Proteomes" id="UP000503840">
    <property type="component" value="Unassembled WGS sequence"/>
</dbReference>
<proteinExistence type="inferred from homology"/>
<dbReference type="EMBL" id="BLVO01000013">
    <property type="protein sequence ID" value="GFM33619.1"/>
    <property type="molecule type" value="Genomic_DNA"/>
</dbReference>
<keyword evidence="4" id="KW-0520">NAD</keyword>
<protein>
    <submittedName>
        <fullName evidence="8">Glyceraldehyde-3-phosphate dehydrogenase</fullName>
    </submittedName>
</protein>
<dbReference type="GO" id="GO:0051287">
    <property type="term" value="F:NAD binding"/>
    <property type="evidence" value="ECO:0007669"/>
    <property type="project" value="InterPro"/>
</dbReference>
<feature type="binding site" evidence="4">
    <location>
        <position position="320"/>
    </location>
    <ligand>
        <name>NAD(+)</name>
        <dbReference type="ChEBI" id="CHEBI:57540"/>
    </ligand>
</feature>
<evidence type="ECO:0000256" key="4">
    <source>
        <dbReference type="PIRSR" id="PIRSR000149-3"/>
    </source>
</evidence>
<dbReference type="GO" id="GO:0016620">
    <property type="term" value="F:oxidoreductase activity, acting on the aldehyde or oxo group of donors, NAD or NADP as acceptor"/>
    <property type="evidence" value="ECO:0007669"/>
    <property type="project" value="InterPro"/>
</dbReference>
<dbReference type="FunFam" id="3.30.360.10:FF:000002">
    <property type="entry name" value="Glyceraldehyde-3-phosphate dehydrogenase"/>
    <property type="match status" value="1"/>
</dbReference>
<feature type="domain" description="Glyceraldehyde 3-phosphate dehydrogenase NAD(P) binding" evidence="7">
    <location>
        <begin position="3"/>
        <end position="161"/>
    </location>
</feature>
<keyword evidence="4" id="KW-0547">Nucleotide-binding</keyword>
<reference evidence="8 9" key="1">
    <citation type="submission" date="2020-05" db="EMBL/GenBank/DDBJ databases">
        <title>Draft genome sequence of Desulfovibrio sp. strain HN2T.</title>
        <authorList>
            <person name="Ueno A."/>
            <person name="Tamazawa S."/>
            <person name="Tamamura S."/>
            <person name="Murakami T."/>
            <person name="Kiyama T."/>
            <person name="Inomata H."/>
            <person name="Amano Y."/>
            <person name="Miyakawa K."/>
            <person name="Tamaki H."/>
            <person name="Naganuma T."/>
            <person name="Kaneko K."/>
        </authorList>
    </citation>
    <scope>NUCLEOTIDE SEQUENCE [LARGE SCALE GENOMIC DNA]</scope>
    <source>
        <strain evidence="8 9">HN2</strain>
    </source>
</reference>
<feature type="binding site" evidence="4">
    <location>
        <begin position="12"/>
        <end position="13"/>
    </location>
    <ligand>
        <name>NAD(+)</name>
        <dbReference type="ChEBI" id="CHEBI:57540"/>
    </ligand>
</feature>
<evidence type="ECO:0000256" key="3">
    <source>
        <dbReference type="PIRSR" id="PIRSR000149-1"/>
    </source>
</evidence>
<dbReference type="SUPFAM" id="SSF55347">
    <property type="entry name" value="Glyceraldehyde-3-phosphate dehydrogenase-like, C-terminal domain"/>
    <property type="match status" value="1"/>
</dbReference>